<dbReference type="Pfam" id="PF00496">
    <property type="entry name" value="SBP_bac_5"/>
    <property type="match status" value="1"/>
</dbReference>
<feature type="compositionally biased region" description="Low complexity" evidence="4">
    <location>
        <begin position="38"/>
        <end position="49"/>
    </location>
</feature>
<dbReference type="PANTHER" id="PTHR30290:SF38">
    <property type="entry name" value="D,D-DIPEPTIDE-BINDING PERIPLASMIC PROTEIN DDPA-RELATED"/>
    <property type="match status" value="1"/>
</dbReference>
<evidence type="ECO:0000256" key="3">
    <source>
        <dbReference type="ARBA" id="ARBA00022729"/>
    </source>
</evidence>
<evidence type="ECO:0000256" key="2">
    <source>
        <dbReference type="ARBA" id="ARBA00005695"/>
    </source>
</evidence>
<feature type="domain" description="Solute-binding protein family 5" evidence="6">
    <location>
        <begin position="97"/>
        <end position="451"/>
    </location>
</feature>
<dbReference type="GO" id="GO:0043190">
    <property type="term" value="C:ATP-binding cassette (ABC) transporter complex"/>
    <property type="evidence" value="ECO:0007669"/>
    <property type="project" value="InterPro"/>
</dbReference>
<feature type="chain" id="PRO_5041360669" evidence="5">
    <location>
        <begin position="21"/>
        <end position="540"/>
    </location>
</feature>
<dbReference type="CDD" id="cd08502">
    <property type="entry name" value="PBP2_NikA_DppA_OppA_like_16"/>
    <property type="match status" value="1"/>
</dbReference>
<dbReference type="PROSITE" id="PS01040">
    <property type="entry name" value="SBP_BACTERIAL_5"/>
    <property type="match status" value="1"/>
</dbReference>
<dbReference type="InterPro" id="IPR030678">
    <property type="entry name" value="Peptide/Ni-bd"/>
</dbReference>
<evidence type="ECO:0000259" key="6">
    <source>
        <dbReference type="Pfam" id="PF00496"/>
    </source>
</evidence>
<name>A0AA35CJD2_9FIRM</name>
<accession>A0AA35CJD2</accession>
<dbReference type="InterPro" id="IPR000914">
    <property type="entry name" value="SBP_5_dom"/>
</dbReference>
<dbReference type="Gene3D" id="3.40.190.10">
    <property type="entry name" value="Periplasmic binding protein-like II"/>
    <property type="match status" value="1"/>
</dbReference>
<dbReference type="EMBL" id="AP025628">
    <property type="protein sequence ID" value="BDG59529.1"/>
    <property type="molecule type" value="Genomic_DNA"/>
</dbReference>
<dbReference type="PROSITE" id="PS51257">
    <property type="entry name" value="PROKAR_LIPOPROTEIN"/>
    <property type="match status" value="1"/>
</dbReference>
<gene>
    <name evidence="7" type="ORF">caldi_06190</name>
</gene>
<dbReference type="GO" id="GO:1904680">
    <property type="term" value="F:peptide transmembrane transporter activity"/>
    <property type="evidence" value="ECO:0007669"/>
    <property type="project" value="TreeGrafter"/>
</dbReference>
<sequence length="540" mass="59920">MKRTRAAIAAILLIGTLGLAACARQGSGTAGKPGAAGTGTAAQGSAPAGEPRTGGVLRVALNSEPPTLDYQYTTAGLTKKVAWHIYETLFTLGKNYEVVSMLAEKADVSSDGKTYTITLRRDVPFHNGKIMTAEDVVASLERWAQLAPSGRALFANVESLTAPDPHTVVFRLKEPYSSLLPALASTDQAPAIMPREIAEAAGKDPVKEIVGTGPYRLAEWKKDQYIRLVRFDRYAARPEPAEGLGGKKVAYLDEIRFLPVKDPTVRADGVQTGEYDVADIIPADQYERLKDNPELQVVIEKPFRWVVGVFNTVKPPFNDVRVRQAALAAVNPAEVMAAAIGPQEFWRLDPGLQFQEQVYHSTAGAEYYNQNSPEKARRLLQEAGYAGQPVILLTTKDYDYMYKAALVTKSHLEAAGFKVDLQVYDWPSLVERRARKDAWDMFFTGILFSADPSQIPFIGARGAWPGWWTSERVQHLMKEFNAATDTAQRKAVFDRIQQAFYEEAPMIKYGDAFEQVVLSRKVQGYVNRFDIAFWNVWKTE</sequence>
<dbReference type="KEGG" id="cmic:caldi_06190"/>
<dbReference type="GO" id="GO:0015833">
    <property type="term" value="P:peptide transport"/>
    <property type="evidence" value="ECO:0007669"/>
    <property type="project" value="TreeGrafter"/>
</dbReference>
<feature type="region of interest" description="Disordered" evidence="4">
    <location>
        <begin position="30"/>
        <end position="53"/>
    </location>
</feature>
<proteinExistence type="inferred from homology"/>
<keyword evidence="8" id="KW-1185">Reference proteome</keyword>
<dbReference type="PANTHER" id="PTHR30290">
    <property type="entry name" value="PERIPLASMIC BINDING COMPONENT OF ABC TRANSPORTER"/>
    <property type="match status" value="1"/>
</dbReference>
<evidence type="ECO:0000313" key="8">
    <source>
        <dbReference type="Proteomes" id="UP001163687"/>
    </source>
</evidence>
<dbReference type="GO" id="GO:0042597">
    <property type="term" value="C:periplasmic space"/>
    <property type="evidence" value="ECO:0007669"/>
    <property type="project" value="UniProtKB-ARBA"/>
</dbReference>
<dbReference type="AlphaFoldDB" id="A0AA35CJD2"/>
<evidence type="ECO:0000256" key="4">
    <source>
        <dbReference type="SAM" id="MobiDB-lite"/>
    </source>
</evidence>
<keyword evidence="3 5" id="KW-0732">Signal</keyword>
<feature type="signal peptide" evidence="5">
    <location>
        <begin position="1"/>
        <end position="20"/>
    </location>
</feature>
<dbReference type="RefSeq" id="WP_264843650.1">
    <property type="nucleotide sequence ID" value="NZ_AP025628.1"/>
</dbReference>
<evidence type="ECO:0000256" key="5">
    <source>
        <dbReference type="SAM" id="SignalP"/>
    </source>
</evidence>
<comment type="similarity">
    <text evidence="2">Belongs to the bacterial solute-binding protein 5 family.</text>
</comment>
<protein>
    <submittedName>
        <fullName evidence="7">Peptide ABC transporter substrate-binding protein</fullName>
    </submittedName>
</protein>
<dbReference type="SUPFAM" id="SSF53850">
    <property type="entry name" value="Periplasmic binding protein-like II"/>
    <property type="match status" value="1"/>
</dbReference>
<comment type="subcellular location">
    <subcellularLocation>
        <location evidence="1">Cell membrane</location>
        <topology evidence="1">Lipid-anchor</topology>
    </subcellularLocation>
</comment>
<dbReference type="PIRSF" id="PIRSF002741">
    <property type="entry name" value="MppA"/>
    <property type="match status" value="1"/>
</dbReference>
<organism evidence="7 8">
    <name type="scientific">Caldinitratiruptor microaerophilus</name>
    <dbReference type="NCBI Taxonomy" id="671077"/>
    <lineage>
        <taxon>Bacteria</taxon>
        <taxon>Bacillati</taxon>
        <taxon>Bacillota</taxon>
        <taxon>Clostridia</taxon>
        <taxon>Eubacteriales</taxon>
        <taxon>Symbiobacteriaceae</taxon>
        <taxon>Caldinitratiruptor</taxon>
    </lineage>
</organism>
<dbReference type="InterPro" id="IPR023765">
    <property type="entry name" value="SBP_5_CS"/>
</dbReference>
<dbReference type="Proteomes" id="UP001163687">
    <property type="component" value="Chromosome"/>
</dbReference>
<evidence type="ECO:0000256" key="1">
    <source>
        <dbReference type="ARBA" id="ARBA00004193"/>
    </source>
</evidence>
<reference evidence="7" key="1">
    <citation type="submission" date="2022-03" db="EMBL/GenBank/DDBJ databases">
        <title>Complete genome sequence of Caldinitratiruptor microaerophilus.</title>
        <authorList>
            <person name="Mukaiyama R."/>
            <person name="Nishiyama T."/>
            <person name="Ueda K."/>
        </authorList>
    </citation>
    <scope>NUCLEOTIDE SEQUENCE</scope>
    <source>
        <strain evidence="7">JCM 16183</strain>
    </source>
</reference>
<dbReference type="Gene3D" id="3.10.105.10">
    <property type="entry name" value="Dipeptide-binding Protein, Domain 3"/>
    <property type="match status" value="1"/>
</dbReference>
<evidence type="ECO:0000313" key="7">
    <source>
        <dbReference type="EMBL" id="BDG59529.1"/>
    </source>
</evidence>
<dbReference type="InterPro" id="IPR039424">
    <property type="entry name" value="SBP_5"/>
</dbReference>